<dbReference type="PANTHER" id="PTHR34978">
    <property type="entry name" value="POSSIBLE SENSOR-TRANSDUCER PROTEIN BLAR"/>
    <property type="match status" value="1"/>
</dbReference>
<keyword evidence="2" id="KW-1133">Transmembrane helix</keyword>
<dbReference type="AlphaFoldDB" id="G5JV07"/>
<keyword evidence="2" id="KW-0812">Transmembrane</keyword>
<dbReference type="InterPro" id="IPR052173">
    <property type="entry name" value="Beta-lactam_resp_regulator"/>
</dbReference>
<dbReference type="Proteomes" id="UP000003573">
    <property type="component" value="Unassembled WGS sequence"/>
</dbReference>
<feature type="compositionally biased region" description="Low complexity" evidence="1">
    <location>
        <begin position="398"/>
        <end position="407"/>
    </location>
</feature>
<feature type="transmembrane region" description="Helical" evidence="2">
    <location>
        <begin position="6"/>
        <end position="30"/>
    </location>
</feature>
<feature type="compositionally biased region" description="Polar residues" evidence="1">
    <location>
        <begin position="352"/>
        <end position="368"/>
    </location>
</feature>
<keyword evidence="2" id="KW-0472">Membrane</keyword>
<protein>
    <submittedName>
        <fullName evidence="4">Peptidase, M56 family</fullName>
    </submittedName>
</protein>
<feature type="domain" description="Peptidase M56" evidence="3">
    <location>
        <begin position="9"/>
        <end position="295"/>
    </location>
</feature>
<comment type="caution">
    <text evidence="4">The sequence shown here is derived from an EMBL/GenBank/DDBJ whole genome shotgun (WGS) entry which is preliminary data.</text>
</comment>
<name>G5JV07_9STRE</name>
<feature type="transmembrane region" description="Helical" evidence="2">
    <location>
        <begin position="99"/>
        <end position="117"/>
    </location>
</feature>
<evidence type="ECO:0000259" key="3">
    <source>
        <dbReference type="Pfam" id="PF05569"/>
    </source>
</evidence>
<dbReference type="Pfam" id="PF05569">
    <property type="entry name" value="Peptidase_M56"/>
    <property type="match status" value="1"/>
</dbReference>
<keyword evidence="5" id="KW-1185">Reference proteome</keyword>
<feature type="compositionally biased region" description="Pro residues" evidence="1">
    <location>
        <begin position="381"/>
        <end position="397"/>
    </location>
</feature>
<accession>G5JV07</accession>
<evidence type="ECO:0000313" key="5">
    <source>
        <dbReference type="Proteomes" id="UP000003573"/>
    </source>
</evidence>
<evidence type="ECO:0000256" key="1">
    <source>
        <dbReference type="SAM" id="MobiDB-lite"/>
    </source>
</evidence>
<feature type="transmembrane region" description="Helical" evidence="2">
    <location>
        <begin position="42"/>
        <end position="63"/>
    </location>
</feature>
<dbReference type="RefSeq" id="WP_003078717.1">
    <property type="nucleotide sequence ID" value="NZ_AEUW02000001.1"/>
</dbReference>
<feature type="transmembrane region" description="Helical" evidence="2">
    <location>
        <begin position="305"/>
        <end position="327"/>
    </location>
</feature>
<dbReference type="OrthoDB" id="9770467at2"/>
<dbReference type="STRING" id="764298.STRMA_1392"/>
<feature type="compositionally biased region" description="Low complexity" evidence="1">
    <location>
        <begin position="369"/>
        <end position="380"/>
    </location>
</feature>
<evidence type="ECO:0000313" key="4">
    <source>
        <dbReference type="EMBL" id="EHJ51657.1"/>
    </source>
</evidence>
<dbReference type="PANTHER" id="PTHR34978:SF3">
    <property type="entry name" value="SLR0241 PROTEIN"/>
    <property type="match status" value="1"/>
</dbReference>
<proteinExistence type="predicted"/>
<dbReference type="InterPro" id="IPR008756">
    <property type="entry name" value="Peptidase_M56"/>
</dbReference>
<sequence length="432" mass="49106">MIISIFLSLVTTSITISFLMVLFAFISRAFPRLMSSRTRYSIWILILLCLLLPIRPLLGNVFFTLTLPRITQHTTAINTVAASVTKASQADKSLPAAQMLLYAFFLLWLLGSLLFLIRHAVQYFKLRRLIQRTGQKITDRQILQRFEDLMDCMQIKNKQIQLIRCAFIKSPMLTGLRRPVILLPNQEFSDQQMEIVLEHELTHYQHRDLFINLLMILTASLHWFNPIIRFANRVIQEEGEILCDESVLRGKNLNYRRFYGKTILSLIENGEPKSIALSTCFFESKMNLQHRLIAILDIHNPMKRLSYLTLMASIFIILFSNSVFAFATSIEKDPVPHRTAQHHKIVNKKQDTTSSSHSSKPQNTKNKQTPPATSNASTAAAPPPRSEAPQPTAPPATNPATGAVTNPSYKSNPSKEADDENEADEQEDNNDD</sequence>
<dbReference type="eggNOG" id="COG4219">
    <property type="taxonomic scope" value="Bacteria"/>
</dbReference>
<feature type="compositionally biased region" description="Acidic residues" evidence="1">
    <location>
        <begin position="417"/>
        <end position="432"/>
    </location>
</feature>
<evidence type="ECO:0000256" key="2">
    <source>
        <dbReference type="SAM" id="Phobius"/>
    </source>
</evidence>
<feature type="region of interest" description="Disordered" evidence="1">
    <location>
        <begin position="336"/>
        <end position="432"/>
    </location>
</feature>
<gene>
    <name evidence="4" type="ORF">STRMA_1392</name>
</gene>
<organism evidence="4 5">
    <name type="scientific">Streptococcus macacae NCTC 11558</name>
    <dbReference type="NCBI Taxonomy" id="764298"/>
    <lineage>
        <taxon>Bacteria</taxon>
        <taxon>Bacillati</taxon>
        <taxon>Bacillota</taxon>
        <taxon>Bacilli</taxon>
        <taxon>Lactobacillales</taxon>
        <taxon>Streptococcaceae</taxon>
        <taxon>Streptococcus</taxon>
    </lineage>
</organism>
<reference evidence="4 5" key="1">
    <citation type="journal article" date="2014" name="Int. J. Syst. Evol. Microbiol.">
        <title>Phylogenomics and the dynamic genome evolution of the genus Streptococcus.</title>
        <authorList>
            <consortium name="The Broad Institute Genome Sequencing Platform"/>
            <person name="Richards V.P."/>
            <person name="Palmer S.R."/>
            <person name="Pavinski Bitar P.D."/>
            <person name="Qin X."/>
            <person name="Weinstock G.M."/>
            <person name="Highlander S.K."/>
            <person name="Town C.D."/>
            <person name="Burne R.A."/>
            <person name="Stanhope M.J."/>
        </authorList>
    </citation>
    <scope>NUCLEOTIDE SEQUENCE [LARGE SCALE GENOMIC DNA]</scope>
    <source>
        <strain evidence="4 5">NCTC 11558</strain>
    </source>
</reference>
<dbReference type="EMBL" id="AEUW02000001">
    <property type="protein sequence ID" value="EHJ51657.1"/>
    <property type="molecule type" value="Genomic_DNA"/>
</dbReference>
<dbReference type="CDD" id="cd07341">
    <property type="entry name" value="M56_BlaR1_MecR1_like"/>
    <property type="match status" value="1"/>
</dbReference>